<evidence type="ECO:0000313" key="6">
    <source>
        <dbReference type="Ensembl" id="ENSHCOP00000012480.1"/>
    </source>
</evidence>
<evidence type="ECO:0000256" key="2">
    <source>
        <dbReference type="ARBA" id="ARBA00022525"/>
    </source>
</evidence>
<dbReference type="GO" id="GO:0005576">
    <property type="term" value="C:extracellular region"/>
    <property type="evidence" value="ECO:0007669"/>
    <property type="project" value="UniProtKB-SubCell"/>
</dbReference>
<keyword evidence="3 5" id="KW-0732">Signal</keyword>
<dbReference type="GeneTree" id="ENSGT00400000024709"/>
<name>A0A3Q3DHQ9_HIPCM</name>
<dbReference type="AlphaFoldDB" id="A0A3Q3DHQ9"/>
<dbReference type="InterPro" id="IPR029562">
    <property type="entry name" value="Chemerin"/>
</dbReference>
<feature type="chain" id="PRO_5044598562" evidence="5">
    <location>
        <begin position="22"/>
        <end position="188"/>
    </location>
</feature>
<evidence type="ECO:0000256" key="5">
    <source>
        <dbReference type="SAM" id="SignalP"/>
    </source>
</evidence>
<organism evidence="6 7">
    <name type="scientific">Hippocampus comes</name>
    <name type="common">Tiger tail seahorse</name>
    <dbReference type="NCBI Taxonomy" id="109280"/>
    <lineage>
        <taxon>Eukaryota</taxon>
        <taxon>Metazoa</taxon>
        <taxon>Chordata</taxon>
        <taxon>Craniata</taxon>
        <taxon>Vertebrata</taxon>
        <taxon>Euteleostomi</taxon>
        <taxon>Actinopterygii</taxon>
        <taxon>Neopterygii</taxon>
        <taxon>Teleostei</taxon>
        <taxon>Neoteleostei</taxon>
        <taxon>Acanthomorphata</taxon>
        <taxon>Syngnathiaria</taxon>
        <taxon>Syngnathiformes</taxon>
        <taxon>Syngnathoidei</taxon>
        <taxon>Syngnathidae</taxon>
        <taxon>Hippocampus</taxon>
    </lineage>
</organism>
<keyword evidence="2" id="KW-0964">Secreted</keyword>
<dbReference type="OMA" id="HYREMIY"/>
<keyword evidence="7" id="KW-1185">Reference proteome</keyword>
<reference evidence="6" key="1">
    <citation type="submission" date="2025-05" db="UniProtKB">
        <authorList>
            <consortium name="Ensembl"/>
        </authorList>
    </citation>
    <scope>IDENTIFICATION</scope>
</reference>
<dbReference type="PANTHER" id="PTHR15106:SF2">
    <property type="entry name" value="RETINOIC ACID RECEPTOR RESPONDER PROTEIN 2"/>
    <property type="match status" value="1"/>
</dbReference>
<evidence type="ECO:0000313" key="7">
    <source>
        <dbReference type="Proteomes" id="UP000264820"/>
    </source>
</evidence>
<dbReference type="GO" id="GO:0005102">
    <property type="term" value="F:signaling receptor binding"/>
    <property type="evidence" value="ECO:0007669"/>
    <property type="project" value="InterPro"/>
</dbReference>
<accession>A0A3Q3DHQ9</accession>
<evidence type="ECO:0000256" key="4">
    <source>
        <dbReference type="ARBA" id="ARBA00023157"/>
    </source>
</evidence>
<dbReference type="Ensembl" id="ENSHCOT00000026947.1">
    <property type="protein sequence ID" value="ENSHCOP00000012480.1"/>
    <property type="gene ID" value="ENSHCOG00000015493.1"/>
</dbReference>
<proteinExistence type="predicted"/>
<dbReference type="Proteomes" id="UP000264820">
    <property type="component" value="Unplaced"/>
</dbReference>
<evidence type="ECO:0000256" key="1">
    <source>
        <dbReference type="ARBA" id="ARBA00004613"/>
    </source>
</evidence>
<keyword evidence="4" id="KW-1015">Disulfide bond</keyword>
<dbReference type="Ensembl" id="ENSHCOT00000019522.1">
    <property type="protein sequence ID" value="ENSHCOP00000012479.1"/>
    <property type="gene ID" value="ENSHCOG00000015493.1"/>
</dbReference>
<feature type="signal peptide" evidence="5">
    <location>
        <begin position="1"/>
        <end position="21"/>
    </location>
</feature>
<dbReference type="GO" id="GO:0006954">
    <property type="term" value="P:inflammatory response"/>
    <property type="evidence" value="ECO:0007669"/>
    <property type="project" value="InterPro"/>
</dbReference>
<dbReference type="PANTHER" id="PTHR15106">
    <property type="entry name" value="RETINOIC ACID RECEPTOR RESPONDER PROTEIN 2"/>
    <property type="match status" value="1"/>
</dbReference>
<sequence>MAALFLLLTVGVTSLCASTQAQEAYGKLEETFRKGVDLSLEKLSEHAAIQNHFLFFKSVTKSNVEAGFDVVFIYHRFYLKATRCPKGTEDPAGCTFRNDVVSGPPKQKKMQRDNLAELFSPVSFQPMIDCAICYKTFQGDIEAEPKPYLNCLRKPSVTPEVQASRMEQCNRLAYSSGGTNLLASTGTK</sequence>
<comment type="subcellular location">
    <subcellularLocation>
        <location evidence="1">Secreted</location>
    </subcellularLocation>
</comment>
<evidence type="ECO:0000256" key="3">
    <source>
        <dbReference type="ARBA" id="ARBA00022729"/>
    </source>
</evidence>
<dbReference type="GO" id="GO:0050994">
    <property type="term" value="P:regulation of lipid catabolic process"/>
    <property type="evidence" value="ECO:0007669"/>
    <property type="project" value="InterPro"/>
</dbReference>
<protein>
    <submittedName>
        <fullName evidence="6">Si:ch1073-406l10.2</fullName>
    </submittedName>
</protein>